<comment type="caution">
    <text evidence="2">The sequence shown here is derived from an EMBL/GenBank/DDBJ whole genome shotgun (WGS) entry which is preliminary data.</text>
</comment>
<feature type="compositionally biased region" description="Basic and acidic residues" evidence="1">
    <location>
        <begin position="28"/>
        <end position="57"/>
    </location>
</feature>
<feature type="compositionally biased region" description="Polar residues" evidence="1">
    <location>
        <begin position="1"/>
        <end position="12"/>
    </location>
</feature>
<dbReference type="EMBL" id="BDIP01008569">
    <property type="protein sequence ID" value="GCA64784.1"/>
    <property type="molecule type" value="Genomic_DNA"/>
</dbReference>
<dbReference type="AlphaFoldDB" id="A0A391NU92"/>
<reference evidence="2 3" key="1">
    <citation type="journal article" date="2018" name="PLoS ONE">
        <title>The draft genome of Kipferlia bialata reveals reductive genome evolution in fornicate parasites.</title>
        <authorList>
            <person name="Tanifuji G."/>
            <person name="Takabayashi S."/>
            <person name="Kume K."/>
            <person name="Takagi M."/>
            <person name="Nakayama T."/>
            <person name="Kamikawa R."/>
            <person name="Inagaki Y."/>
            <person name="Hashimoto T."/>
        </authorList>
    </citation>
    <scope>NUCLEOTIDE SEQUENCE [LARGE SCALE GENOMIC DNA]</scope>
    <source>
        <strain evidence="2">NY0173</strain>
    </source>
</reference>
<proteinExistence type="predicted"/>
<evidence type="ECO:0000313" key="3">
    <source>
        <dbReference type="Proteomes" id="UP000265618"/>
    </source>
</evidence>
<name>A0A391NU92_9EUKA</name>
<feature type="region of interest" description="Disordered" evidence="1">
    <location>
        <begin position="1"/>
        <end position="57"/>
    </location>
</feature>
<feature type="non-terminal residue" evidence="2">
    <location>
        <position position="1"/>
    </location>
</feature>
<evidence type="ECO:0000256" key="1">
    <source>
        <dbReference type="SAM" id="MobiDB-lite"/>
    </source>
</evidence>
<protein>
    <submittedName>
        <fullName evidence="2">Uncharacterized protein</fullName>
    </submittedName>
</protein>
<keyword evidence="3" id="KW-1185">Reference proteome</keyword>
<evidence type="ECO:0000313" key="2">
    <source>
        <dbReference type="EMBL" id="GCA64784.1"/>
    </source>
</evidence>
<dbReference type="Proteomes" id="UP000265618">
    <property type="component" value="Unassembled WGS sequence"/>
</dbReference>
<gene>
    <name evidence="2" type="ORF">KIPB_015379</name>
</gene>
<accession>A0A391NU92</accession>
<sequence>PTNGLPVSSTEVIQAVPVREPSESGSGGERESGKDRPSRCDSQEETHKHTPVKRDGHIHQTYPLVCDRCMQHTSEATRQALASLSSTAATSLSPLVHINTFYKGCRAATEASRALVC</sequence>
<organism evidence="2 3">
    <name type="scientific">Kipferlia bialata</name>
    <dbReference type="NCBI Taxonomy" id="797122"/>
    <lineage>
        <taxon>Eukaryota</taxon>
        <taxon>Metamonada</taxon>
        <taxon>Carpediemonas-like organisms</taxon>
        <taxon>Kipferlia</taxon>
    </lineage>
</organism>